<feature type="signal peptide" evidence="1">
    <location>
        <begin position="1"/>
        <end position="31"/>
    </location>
</feature>
<feature type="chain" id="PRO_5011632994" description="AMIN-like domain-containing protein" evidence="1">
    <location>
        <begin position="32"/>
        <end position="189"/>
    </location>
</feature>
<gene>
    <name evidence="3" type="ORF">SAMN05192558_12123</name>
</gene>
<keyword evidence="1" id="KW-0732">Signal</keyword>
<dbReference type="Proteomes" id="UP000199651">
    <property type="component" value="Unassembled WGS sequence"/>
</dbReference>
<dbReference type="EMBL" id="FNJB01000021">
    <property type="protein sequence ID" value="SDP89622.1"/>
    <property type="molecule type" value="Genomic_DNA"/>
</dbReference>
<evidence type="ECO:0000313" key="4">
    <source>
        <dbReference type="Proteomes" id="UP000199651"/>
    </source>
</evidence>
<keyword evidence="4" id="KW-1185">Reference proteome</keyword>
<dbReference type="Pfam" id="PF24837">
    <property type="entry name" value="AMIN-like"/>
    <property type="match status" value="1"/>
</dbReference>
<evidence type="ECO:0000256" key="1">
    <source>
        <dbReference type="SAM" id="SignalP"/>
    </source>
</evidence>
<dbReference type="STRING" id="504798.SAMN05421871_101603"/>
<evidence type="ECO:0000313" key="3">
    <source>
        <dbReference type="EMBL" id="SDP89622.1"/>
    </source>
</evidence>
<accession>A0A1H0WFW1</accession>
<dbReference type="AlphaFoldDB" id="A0A1H0WFW1"/>
<dbReference type="RefSeq" id="WP_228770348.1">
    <property type="nucleotide sequence ID" value="NZ_FNDV01000001.1"/>
</dbReference>
<proteinExistence type="predicted"/>
<reference evidence="4" key="1">
    <citation type="submission" date="2016-10" db="EMBL/GenBank/DDBJ databases">
        <authorList>
            <person name="Varghese N."/>
            <person name="Submissions S."/>
        </authorList>
    </citation>
    <scope>NUCLEOTIDE SEQUENCE [LARGE SCALE GENOMIC DNA]</scope>
    <source>
        <strain evidence="4">IBRC-M 10655</strain>
    </source>
</reference>
<feature type="domain" description="AMIN-like" evidence="2">
    <location>
        <begin position="56"/>
        <end position="187"/>
    </location>
</feature>
<protein>
    <recommendedName>
        <fullName evidence="2">AMIN-like domain-containing protein</fullName>
    </recommendedName>
</protein>
<organism evidence="3 4">
    <name type="scientific">Actinokineospora alba</name>
    <dbReference type="NCBI Taxonomy" id="504798"/>
    <lineage>
        <taxon>Bacteria</taxon>
        <taxon>Bacillati</taxon>
        <taxon>Actinomycetota</taxon>
        <taxon>Actinomycetes</taxon>
        <taxon>Pseudonocardiales</taxon>
        <taxon>Pseudonocardiaceae</taxon>
        <taxon>Actinokineospora</taxon>
    </lineage>
</organism>
<dbReference type="InterPro" id="IPR056303">
    <property type="entry name" value="AMIN-like"/>
</dbReference>
<name>A0A1H0WFW1_9PSEU</name>
<sequence>MKARRWTKRLTTLAVTLGAAAAVAVVGPSSAAATEGYCGISWGSLAKTASSTEVAPLVGVRGGRHYCWDRLVIDMRAGGADGYRVQYVSQVTQDGSGHVVPLRGGAKLQIVAIAPAYDGSGNSTYNPANRNELVNVAGWQTFRQVAYAGSFEGQTTIGLGVRARLPFRAFTLNNPDGGSRLVIDVAHFW</sequence>
<evidence type="ECO:0000259" key="2">
    <source>
        <dbReference type="Pfam" id="PF24837"/>
    </source>
</evidence>